<organism evidence="3 4">
    <name type="scientific">Parasitella parasitica</name>
    <dbReference type="NCBI Taxonomy" id="35722"/>
    <lineage>
        <taxon>Eukaryota</taxon>
        <taxon>Fungi</taxon>
        <taxon>Fungi incertae sedis</taxon>
        <taxon>Mucoromycota</taxon>
        <taxon>Mucoromycotina</taxon>
        <taxon>Mucoromycetes</taxon>
        <taxon>Mucorales</taxon>
        <taxon>Mucorineae</taxon>
        <taxon>Mucoraceae</taxon>
        <taxon>Parasitella</taxon>
    </lineage>
</organism>
<protein>
    <recommendedName>
        <fullName evidence="2">F-box domain-containing protein</fullName>
    </recommendedName>
</protein>
<sequence length="531" mass="61643">MPSEDSDILTVQRAQYINWCNNRNFLFSPLVMPVNDRPMEREASKERSVTLPPELLLEIFGYLDNNQADLHSISLVCKQWFYCAAPILYCHPQIKDTYRWATFLLTLTRERMSFFYGDLIRSLDLSSGKSIGMCALSILEILTLVNVFMLEAMKDEEFYRRLSDANDSQQQQQHQRQRQRQFQRNSVATMDANNRFYIANRSNRDDEAERRREEHEYVVKGLPFIIVSTSSLIQVSNTCKNLTTLNLSYTSLLHDSVIAETGEYLSTLQRYAVQPGLTHIKIPIEEAIEAIGKSCCQLQEVKIQRCEWVTARVIWMFAYYCPNLIRLDARRSTKCTVKKLIANVLEAPGYKTYLYPEGIVNDDLLSRLPMRLRQRVVLEHTVQNEEDADHETEDDDEQEEGEDQNADVSIIRYRLNSKLYTSTLIISSAEANIIFSDETGLWEREANGQFVQDNDENVRNGMFWFIPVPNTSVEDEAHPVERRPPSPAQNRMSSEQFSTVDKRSLKDIIRTIIVEYKDLGGVDLNWIQDYQ</sequence>
<evidence type="ECO:0000313" key="4">
    <source>
        <dbReference type="Proteomes" id="UP000054107"/>
    </source>
</evidence>
<dbReference type="PANTHER" id="PTHR16134">
    <property type="entry name" value="F-BOX/TPR REPEAT PROTEIN POF3"/>
    <property type="match status" value="1"/>
</dbReference>
<evidence type="ECO:0000313" key="3">
    <source>
        <dbReference type="EMBL" id="CEP11814.1"/>
    </source>
</evidence>
<evidence type="ECO:0000256" key="1">
    <source>
        <dbReference type="SAM" id="MobiDB-lite"/>
    </source>
</evidence>
<dbReference type="Gene3D" id="1.20.1280.50">
    <property type="match status" value="1"/>
</dbReference>
<feature type="region of interest" description="Disordered" evidence="1">
    <location>
        <begin position="475"/>
        <end position="497"/>
    </location>
</feature>
<accession>A0A0B7NA13</accession>
<dbReference type="PANTHER" id="PTHR16134:SF119">
    <property type="entry name" value="AT02038P-RELATED"/>
    <property type="match status" value="1"/>
</dbReference>
<dbReference type="Pfam" id="PF12937">
    <property type="entry name" value="F-box-like"/>
    <property type="match status" value="1"/>
</dbReference>
<feature type="domain" description="F-box" evidence="2">
    <location>
        <begin position="50"/>
        <end position="89"/>
    </location>
</feature>
<keyword evidence="4" id="KW-1185">Reference proteome</keyword>
<dbReference type="CDD" id="cd22159">
    <property type="entry name" value="F-box_AtTIR1-like"/>
    <property type="match status" value="1"/>
</dbReference>
<dbReference type="EMBL" id="LN726961">
    <property type="protein sequence ID" value="CEP11814.1"/>
    <property type="molecule type" value="Genomic_DNA"/>
</dbReference>
<evidence type="ECO:0000259" key="2">
    <source>
        <dbReference type="Pfam" id="PF12937"/>
    </source>
</evidence>
<feature type="compositionally biased region" description="Acidic residues" evidence="1">
    <location>
        <begin position="384"/>
        <end position="405"/>
    </location>
</feature>
<dbReference type="InterPro" id="IPR032675">
    <property type="entry name" value="LRR_dom_sf"/>
</dbReference>
<name>A0A0B7NA13_9FUNG</name>
<gene>
    <name evidence="3" type="primary">PARPA_05703.1 scaffold 19499</name>
</gene>
<dbReference type="OrthoDB" id="2125396at2759"/>
<feature type="region of interest" description="Disordered" evidence="1">
    <location>
        <begin position="382"/>
        <end position="405"/>
    </location>
</feature>
<dbReference type="Gene3D" id="3.80.10.10">
    <property type="entry name" value="Ribonuclease Inhibitor"/>
    <property type="match status" value="1"/>
</dbReference>
<dbReference type="STRING" id="35722.A0A0B7NA13"/>
<dbReference type="Proteomes" id="UP000054107">
    <property type="component" value="Unassembled WGS sequence"/>
</dbReference>
<dbReference type="SUPFAM" id="SSF52047">
    <property type="entry name" value="RNI-like"/>
    <property type="match status" value="1"/>
</dbReference>
<feature type="region of interest" description="Disordered" evidence="1">
    <location>
        <begin position="164"/>
        <end position="184"/>
    </location>
</feature>
<dbReference type="AlphaFoldDB" id="A0A0B7NA13"/>
<feature type="compositionally biased region" description="Polar residues" evidence="1">
    <location>
        <begin position="488"/>
        <end position="497"/>
    </location>
</feature>
<reference evidence="3 4" key="1">
    <citation type="submission" date="2014-09" db="EMBL/GenBank/DDBJ databases">
        <authorList>
            <person name="Ellenberger Sabrina"/>
        </authorList>
    </citation>
    <scope>NUCLEOTIDE SEQUENCE [LARGE SCALE GENOMIC DNA]</scope>
    <source>
        <strain evidence="3 4">CBS 412.66</strain>
    </source>
</reference>
<dbReference type="SUPFAM" id="SSF81383">
    <property type="entry name" value="F-box domain"/>
    <property type="match status" value="1"/>
</dbReference>
<proteinExistence type="predicted"/>
<dbReference type="InterPro" id="IPR036047">
    <property type="entry name" value="F-box-like_dom_sf"/>
</dbReference>
<dbReference type="InterPro" id="IPR001810">
    <property type="entry name" value="F-box_dom"/>
</dbReference>
<feature type="compositionally biased region" description="Basic and acidic residues" evidence="1">
    <location>
        <begin position="475"/>
        <end position="484"/>
    </location>
</feature>